<geneLocation type="plasmid" evidence="1">
    <name>pMOL30</name>
</geneLocation>
<dbReference type="EMBL" id="X71400">
    <property type="protein sequence ID" value="CAI11212.1"/>
    <property type="molecule type" value="Genomic_DNA"/>
</dbReference>
<evidence type="ECO:0000313" key="1">
    <source>
        <dbReference type="EMBL" id="CAI11212.1"/>
    </source>
</evidence>
<reference evidence="1" key="2">
    <citation type="journal article" date="2001" name="J. Bacteriol.">
        <title>Cloning and functional analysis of the pbr lead resistance determinant of Ralstonia metallidurans CH34.</title>
        <authorList>
            <person name="Borremans B."/>
            <person name="Hobman J."/>
            <person name="Provoost A."/>
            <person name="Brown N.L."/>
            <person name="van der Lelie D."/>
        </authorList>
    </citation>
    <scope>NUCLEOTIDE SEQUENCE</scope>
    <source>
        <strain evidence="1">CH34</strain>
    </source>
</reference>
<name>A0AAI8UZB2_CUPMC</name>
<gene>
    <name evidence="1" type="primary">RMe0244</name>
</gene>
<keyword evidence="1" id="KW-0614">Plasmid</keyword>
<proteinExistence type="predicted"/>
<reference evidence="1" key="3">
    <citation type="submission" date="2004-11" db="EMBL/GenBank/DDBJ databases">
        <title>Sequence and features of the Ralstonia metallidurans CH34 heavy metals plasmids pMOL28 and pMOL30.</title>
        <authorList>
            <person name="Monchy S."/>
            <person name="Van der Lelie D."/>
            <person name="Vallaeys T."/>
            <person name="Taghavi S."/>
            <person name="Benotmane M."/>
            <person name="McCorkle S."/>
            <person name="Dunn J."/>
            <person name="Lapidus A."/>
            <person name="Mergeay M."/>
        </authorList>
    </citation>
    <scope>NUCLEOTIDE SEQUENCE</scope>
    <source>
        <strain evidence="1">CH34</strain>
        <plasmid evidence="1">pMOL30</plasmid>
    </source>
</reference>
<organism evidence="1">
    <name type="scientific">Cupriavidus metallidurans (strain ATCC 43123 / DSM 2839 / NBRC 102507 / CH34)</name>
    <name type="common">Ralstonia metallidurans</name>
    <dbReference type="NCBI Taxonomy" id="266264"/>
    <lineage>
        <taxon>Bacteria</taxon>
        <taxon>Pseudomonadati</taxon>
        <taxon>Pseudomonadota</taxon>
        <taxon>Betaproteobacteria</taxon>
        <taxon>Burkholderiales</taxon>
        <taxon>Burkholderiaceae</taxon>
        <taxon>Cupriavidus</taxon>
    </lineage>
</organism>
<dbReference type="RefSeq" id="WP_011229314.1">
    <property type="nucleotide sequence ID" value="NC_006466.1"/>
</dbReference>
<sequence length="285" mass="30447">MMAIVFIEGGAVDRIVVRGNSIQGVHFEEAAYVALAEYQKYLPKARAVPIISTLSQPRASTPTAVAASPAYVAELAPLALGDSAVDASIRAAMSAGVVLNSVDADEIRTAMAKCDDLTRRATRLLRLASDPMRKGNAFPMGVGFTKMTKRASQRIDASVRRAGEASELLRRADSARRYAEGLLAGENTFAARQRATAAQEELQRRVVGELLRWAKGRSILKLGVLRVNRDGAGYPVSFTVSGGNVSAGFGDKVDVVRAFFRGNKEAFCTLVDQLRGSELAGVGQT</sequence>
<reference evidence="1" key="1">
    <citation type="journal article" date="1995" name="J. Ind. Microbiol.">
        <title>The czc operon of Alcaligenes eutrophus CH34: from resistance mechanism to the removal of heavy metals.</title>
        <authorList>
            <person name="Diels L."/>
            <person name="Dong Q."/>
            <person name="van der Lelie D."/>
            <person name="Baeyens W."/>
            <person name="Mergeay M."/>
        </authorList>
    </citation>
    <scope>NUCLEOTIDE SEQUENCE</scope>
    <source>
        <strain evidence="1">CH34</strain>
    </source>
</reference>
<accession>A0AAI8UZB2</accession>
<protein>
    <submittedName>
        <fullName evidence="1">Uncharacterized protein</fullName>
    </submittedName>
</protein>
<dbReference type="AlphaFoldDB" id="A0AAI8UZB2"/>